<evidence type="ECO:0000256" key="2">
    <source>
        <dbReference type="PROSITE-ProRule" id="PRU00169"/>
    </source>
</evidence>
<feature type="modified residue" description="4-aspartylphosphate" evidence="2">
    <location>
        <position position="69"/>
    </location>
</feature>
<keyword evidence="2" id="KW-0597">Phosphoprotein</keyword>
<dbReference type="SMART" id="SM00421">
    <property type="entry name" value="HTH_LUXR"/>
    <property type="match status" value="1"/>
</dbReference>
<dbReference type="PROSITE" id="PS50110">
    <property type="entry name" value="RESPONSE_REGULATORY"/>
    <property type="match status" value="1"/>
</dbReference>
<evidence type="ECO:0000313" key="6">
    <source>
        <dbReference type="Proteomes" id="UP000501387"/>
    </source>
</evidence>
<dbReference type="Pfam" id="PF00196">
    <property type="entry name" value="GerE"/>
    <property type="match status" value="1"/>
</dbReference>
<name>A0A6G8FH89_9MICO</name>
<evidence type="ECO:0000313" key="5">
    <source>
        <dbReference type="EMBL" id="QIM15830.1"/>
    </source>
</evidence>
<dbReference type="InterPro" id="IPR000792">
    <property type="entry name" value="Tscrpt_reg_LuxR_C"/>
</dbReference>
<dbReference type="Proteomes" id="UP000501387">
    <property type="component" value="Chromosome"/>
</dbReference>
<dbReference type="PROSITE" id="PS50043">
    <property type="entry name" value="HTH_LUXR_2"/>
    <property type="match status" value="1"/>
</dbReference>
<dbReference type="Gene3D" id="3.40.50.2300">
    <property type="match status" value="1"/>
</dbReference>
<dbReference type="InterPro" id="IPR039420">
    <property type="entry name" value="WalR-like"/>
</dbReference>
<keyword evidence="1" id="KW-0238">DNA-binding</keyword>
<dbReference type="InterPro" id="IPR011006">
    <property type="entry name" value="CheY-like_superfamily"/>
</dbReference>
<dbReference type="KEGG" id="lins:G7067_04430"/>
<reference evidence="5 6" key="1">
    <citation type="submission" date="2020-03" db="EMBL/GenBank/DDBJ databases">
        <title>Leucobacter sp. nov., isolated from beetles.</title>
        <authorList>
            <person name="Hyun D.-W."/>
            <person name="Bae J.-W."/>
        </authorList>
    </citation>
    <scope>NUCLEOTIDE SEQUENCE [LARGE SCALE GENOMIC DNA]</scope>
    <source>
        <strain evidence="5 6">HDW9B</strain>
    </source>
</reference>
<dbReference type="SUPFAM" id="SSF52172">
    <property type="entry name" value="CheY-like"/>
    <property type="match status" value="1"/>
</dbReference>
<dbReference type="EMBL" id="CP049934">
    <property type="protein sequence ID" value="QIM15830.1"/>
    <property type="molecule type" value="Genomic_DNA"/>
</dbReference>
<evidence type="ECO:0000259" key="4">
    <source>
        <dbReference type="PROSITE" id="PS50110"/>
    </source>
</evidence>
<keyword evidence="6" id="KW-1185">Reference proteome</keyword>
<dbReference type="GO" id="GO:0000160">
    <property type="term" value="P:phosphorelay signal transduction system"/>
    <property type="evidence" value="ECO:0007669"/>
    <property type="project" value="InterPro"/>
</dbReference>
<dbReference type="SUPFAM" id="SSF46894">
    <property type="entry name" value="C-terminal effector domain of the bipartite response regulators"/>
    <property type="match status" value="1"/>
</dbReference>
<dbReference type="GO" id="GO:0003677">
    <property type="term" value="F:DNA binding"/>
    <property type="evidence" value="ECO:0007669"/>
    <property type="project" value="UniProtKB-KW"/>
</dbReference>
<dbReference type="Pfam" id="PF00072">
    <property type="entry name" value="Response_reg"/>
    <property type="match status" value="1"/>
</dbReference>
<evidence type="ECO:0000259" key="3">
    <source>
        <dbReference type="PROSITE" id="PS50043"/>
    </source>
</evidence>
<dbReference type="CDD" id="cd06170">
    <property type="entry name" value="LuxR_C_like"/>
    <property type="match status" value="1"/>
</dbReference>
<dbReference type="RefSeq" id="WP_166322292.1">
    <property type="nucleotide sequence ID" value="NZ_CP049934.1"/>
</dbReference>
<organism evidence="5 6">
    <name type="scientific">Leucobacter insecticola</name>
    <dbReference type="NCBI Taxonomy" id="2714934"/>
    <lineage>
        <taxon>Bacteria</taxon>
        <taxon>Bacillati</taxon>
        <taxon>Actinomycetota</taxon>
        <taxon>Actinomycetes</taxon>
        <taxon>Micrococcales</taxon>
        <taxon>Microbacteriaceae</taxon>
        <taxon>Leucobacter</taxon>
    </lineage>
</organism>
<dbReference type="PROSITE" id="PS00622">
    <property type="entry name" value="HTH_LUXR_1"/>
    <property type="match status" value="1"/>
</dbReference>
<dbReference type="GO" id="GO:0006355">
    <property type="term" value="P:regulation of DNA-templated transcription"/>
    <property type="evidence" value="ECO:0007669"/>
    <property type="project" value="InterPro"/>
</dbReference>
<dbReference type="SMART" id="SM00448">
    <property type="entry name" value="REC"/>
    <property type="match status" value="1"/>
</dbReference>
<gene>
    <name evidence="5" type="ORF">G7067_04430</name>
</gene>
<evidence type="ECO:0000256" key="1">
    <source>
        <dbReference type="ARBA" id="ARBA00023125"/>
    </source>
</evidence>
<dbReference type="PANTHER" id="PTHR43214:SF42">
    <property type="entry name" value="TRANSCRIPTIONAL REGULATORY PROTEIN DESR"/>
    <property type="match status" value="1"/>
</dbReference>
<sequence length="215" mass="23023">MNQRTTDRSSAQETTKIRVLLADDEGMIRSALAALLTLEGDIEIIASCADGEEAVTEALRLQPDICLLDLDMPGHDGVEVAERLRREITARCIIVTRHARPGVLRRALGVGVAGFLPKSRDASEVAAVIRQVAGGARYVDPEIAADALTAERCPLTDRELDVLRAGQRGETTAQIARALSLAPGTVRNHLSAVLGKLGVPGRQQAVHLASERGWL</sequence>
<dbReference type="InterPro" id="IPR001789">
    <property type="entry name" value="Sig_transdc_resp-reg_receiver"/>
</dbReference>
<dbReference type="InterPro" id="IPR016032">
    <property type="entry name" value="Sig_transdc_resp-reg_C-effctor"/>
</dbReference>
<protein>
    <submittedName>
        <fullName evidence="5">Response regulator transcription factor</fullName>
    </submittedName>
</protein>
<accession>A0A6G8FH89</accession>
<proteinExistence type="predicted"/>
<dbReference type="PRINTS" id="PR00038">
    <property type="entry name" value="HTHLUXR"/>
</dbReference>
<dbReference type="AlphaFoldDB" id="A0A6G8FH89"/>
<feature type="domain" description="HTH luxR-type" evidence="3">
    <location>
        <begin position="148"/>
        <end position="213"/>
    </location>
</feature>
<feature type="domain" description="Response regulatory" evidence="4">
    <location>
        <begin position="18"/>
        <end position="133"/>
    </location>
</feature>
<dbReference type="PANTHER" id="PTHR43214">
    <property type="entry name" value="TWO-COMPONENT RESPONSE REGULATOR"/>
    <property type="match status" value="1"/>
</dbReference>